<dbReference type="SUPFAM" id="SSF48452">
    <property type="entry name" value="TPR-like"/>
    <property type="match status" value="1"/>
</dbReference>
<sequence length="434" mass="47608">MIALALATGGVAGMAASPAVHAQEEQPELKPSRDFQKAIRPVIDAFNKRTENTELQARAQQVRSSEGAAREQGRAELRQTVAEDLKMLRDAKAEIENPSDRFYWGQFAINYGLLTDDPGLQLEGIVEETASGLQTATRKSQLSNARAMIHFDREEYAKAREAFQMAIDSGATDPNLRNNIVVTYIREGDRAGALAYIDDMIEDQAVAGTAPSEDLLLRAYSIARELEAPNANDYAFRLVEYYPTEKNWANAIILVRDGYSADEAVLDLQRLMVLTDSVQNRPDVTAIVQYADHRRRPQEVLDAIELGIAKGYLEADEALVSQTQAEARKQVAVDQGGELASLGADARKAGATLLTVTAAGDAYLDYDQPAVAEEFFRMAMEMPGADKGMFMTRIGIAQLEQGKHAEAQETFASINGEWAAIANLWRIYAAQQAG</sequence>
<evidence type="ECO:0008006" key="4">
    <source>
        <dbReference type="Google" id="ProtNLM"/>
    </source>
</evidence>
<gene>
    <name evidence="2" type="ORF">GCM10010923_10960</name>
</gene>
<evidence type="ECO:0000313" key="3">
    <source>
        <dbReference type="Proteomes" id="UP000603317"/>
    </source>
</evidence>
<evidence type="ECO:0000313" key="2">
    <source>
        <dbReference type="EMBL" id="GGA03822.1"/>
    </source>
</evidence>
<organism evidence="2 3">
    <name type="scientific">Blastomonas marina</name>
    <dbReference type="NCBI Taxonomy" id="1867408"/>
    <lineage>
        <taxon>Bacteria</taxon>
        <taxon>Pseudomonadati</taxon>
        <taxon>Pseudomonadota</taxon>
        <taxon>Alphaproteobacteria</taxon>
        <taxon>Sphingomonadales</taxon>
        <taxon>Sphingomonadaceae</taxon>
        <taxon>Blastomonas</taxon>
    </lineage>
</organism>
<dbReference type="Proteomes" id="UP000603317">
    <property type="component" value="Unassembled WGS sequence"/>
</dbReference>
<comment type="caution">
    <text evidence="2">The sequence shown here is derived from an EMBL/GenBank/DDBJ whole genome shotgun (WGS) entry which is preliminary data.</text>
</comment>
<dbReference type="Gene3D" id="1.25.40.10">
    <property type="entry name" value="Tetratricopeptide repeat domain"/>
    <property type="match status" value="1"/>
</dbReference>
<feature type="chain" id="PRO_5047085219" description="Tetratricopeptide repeat protein" evidence="1">
    <location>
        <begin position="23"/>
        <end position="434"/>
    </location>
</feature>
<proteinExistence type="predicted"/>
<name>A0ABQ1FAT8_9SPHN</name>
<feature type="signal peptide" evidence="1">
    <location>
        <begin position="1"/>
        <end position="22"/>
    </location>
</feature>
<dbReference type="InterPro" id="IPR011990">
    <property type="entry name" value="TPR-like_helical_dom_sf"/>
</dbReference>
<reference evidence="3" key="1">
    <citation type="journal article" date="2019" name="Int. J. Syst. Evol. Microbiol.">
        <title>The Global Catalogue of Microorganisms (GCM) 10K type strain sequencing project: providing services to taxonomists for standard genome sequencing and annotation.</title>
        <authorList>
            <consortium name="The Broad Institute Genomics Platform"/>
            <consortium name="The Broad Institute Genome Sequencing Center for Infectious Disease"/>
            <person name="Wu L."/>
            <person name="Ma J."/>
        </authorList>
    </citation>
    <scope>NUCLEOTIDE SEQUENCE [LARGE SCALE GENOMIC DNA]</scope>
    <source>
        <strain evidence="3">CGMCC 1.15297</strain>
    </source>
</reference>
<accession>A0ABQ1FAT8</accession>
<protein>
    <recommendedName>
        <fullName evidence="4">Tetratricopeptide repeat protein</fullName>
    </recommendedName>
</protein>
<dbReference type="EMBL" id="BMID01000001">
    <property type="protein sequence ID" value="GGA03822.1"/>
    <property type="molecule type" value="Genomic_DNA"/>
</dbReference>
<evidence type="ECO:0000256" key="1">
    <source>
        <dbReference type="SAM" id="SignalP"/>
    </source>
</evidence>
<keyword evidence="3" id="KW-1185">Reference proteome</keyword>
<keyword evidence="1" id="KW-0732">Signal</keyword>